<evidence type="ECO:0000256" key="1">
    <source>
        <dbReference type="SAM" id="Phobius"/>
    </source>
</evidence>
<keyword evidence="1" id="KW-0812">Transmembrane</keyword>
<feature type="transmembrane region" description="Helical" evidence="1">
    <location>
        <begin position="76"/>
        <end position="99"/>
    </location>
</feature>
<gene>
    <name evidence="2" type="ORF">PFISCL1PPCAC_24534</name>
</gene>
<keyword evidence="3" id="KW-1185">Reference proteome</keyword>
<proteinExistence type="predicted"/>
<feature type="transmembrane region" description="Helical" evidence="1">
    <location>
        <begin position="151"/>
        <end position="169"/>
    </location>
</feature>
<feature type="non-terminal residue" evidence="2">
    <location>
        <position position="1"/>
    </location>
</feature>
<comment type="caution">
    <text evidence="2">The sequence shown here is derived from an EMBL/GenBank/DDBJ whole genome shotgun (WGS) entry which is preliminary data.</text>
</comment>
<reference evidence="2" key="1">
    <citation type="submission" date="2023-10" db="EMBL/GenBank/DDBJ databases">
        <title>Genome assembly of Pristionchus species.</title>
        <authorList>
            <person name="Yoshida K."/>
            <person name="Sommer R.J."/>
        </authorList>
    </citation>
    <scope>NUCLEOTIDE SEQUENCE</scope>
    <source>
        <strain evidence="2">RS5133</strain>
    </source>
</reference>
<protein>
    <recommendedName>
        <fullName evidence="4">G protein-coupled receptor</fullName>
    </recommendedName>
</protein>
<evidence type="ECO:0000313" key="2">
    <source>
        <dbReference type="EMBL" id="GMT33237.1"/>
    </source>
</evidence>
<feature type="transmembrane region" description="Helical" evidence="1">
    <location>
        <begin position="227"/>
        <end position="248"/>
    </location>
</feature>
<feature type="transmembrane region" description="Helical" evidence="1">
    <location>
        <begin position="119"/>
        <end position="139"/>
    </location>
</feature>
<feature type="transmembrane region" description="Helical" evidence="1">
    <location>
        <begin position="189"/>
        <end position="206"/>
    </location>
</feature>
<dbReference type="AlphaFoldDB" id="A0AAV5WU01"/>
<evidence type="ECO:0000313" key="3">
    <source>
        <dbReference type="Proteomes" id="UP001432322"/>
    </source>
</evidence>
<dbReference type="Proteomes" id="UP001432322">
    <property type="component" value="Unassembled WGS sequence"/>
</dbReference>
<feature type="transmembrane region" description="Helical" evidence="1">
    <location>
        <begin position="44"/>
        <end position="64"/>
    </location>
</feature>
<evidence type="ECO:0008006" key="4">
    <source>
        <dbReference type="Google" id="ProtNLM"/>
    </source>
</evidence>
<feature type="transmembrane region" description="Helical" evidence="1">
    <location>
        <begin position="299"/>
        <end position="318"/>
    </location>
</feature>
<keyword evidence="1" id="KW-0472">Membrane</keyword>
<sequence>DLNVSTALNSSLNYTPDTIEVKLDLLGLQPFNVSLSVSLSQLSVLSFIPMIYFSYFLWLGLVIRKSAGMRSNNPKFIFSMVFCGSFGLLMFLPALFINAHSVFYSTFKLSINGLPLNGSFAYVLFFILLLSNFFMIYHFADYYEEMIPGTYGIYSGCFGQCYLIALFVMLRPMPFEMIISFSLVNNSKFFFLPLPFLLLFLWTGSIRSLWLRDIENYLRFFVEIGKIILYAVIIVIMFSNVLNEILFAFKVSTNGIPIEENYILSTNFYHLCILSFFLSFLVFYAFAHRIAGRMQERNDIHMVVQVVALCCTIGYFGYDFNHEGKCMNEVREGIRNMVVTVSHGKMNDT</sequence>
<name>A0AAV5WU01_9BILA</name>
<feature type="transmembrane region" description="Helical" evidence="1">
    <location>
        <begin position="268"/>
        <end position="287"/>
    </location>
</feature>
<dbReference type="EMBL" id="BTSY01000006">
    <property type="protein sequence ID" value="GMT33237.1"/>
    <property type="molecule type" value="Genomic_DNA"/>
</dbReference>
<organism evidence="2 3">
    <name type="scientific">Pristionchus fissidentatus</name>
    <dbReference type="NCBI Taxonomy" id="1538716"/>
    <lineage>
        <taxon>Eukaryota</taxon>
        <taxon>Metazoa</taxon>
        <taxon>Ecdysozoa</taxon>
        <taxon>Nematoda</taxon>
        <taxon>Chromadorea</taxon>
        <taxon>Rhabditida</taxon>
        <taxon>Rhabditina</taxon>
        <taxon>Diplogasteromorpha</taxon>
        <taxon>Diplogasteroidea</taxon>
        <taxon>Neodiplogasteridae</taxon>
        <taxon>Pristionchus</taxon>
    </lineage>
</organism>
<keyword evidence="1" id="KW-1133">Transmembrane helix</keyword>
<accession>A0AAV5WU01</accession>